<dbReference type="SUPFAM" id="SSF141868">
    <property type="entry name" value="EAL domain-like"/>
    <property type="match status" value="1"/>
</dbReference>
<gene>
    <name evidence="3" type="ORF">H8S40_04350</name>
</gene>
<evidence type="ECO:0000313" key="3">
    <source>
        <dbReference type="EMBL" id="MBC5682806.1"/>
    </source>
</evidence>
<dbReference type="CDD" id="cd01948">
    <property type="entry name" value="EAL"/>
    <property type="match status" value="1"/>
</dbReference>
<reference evidence="3 4" key="1">
    <citation type="submission" date="2020-08" db="EMBL/GenBank/DDBJ databases">
        <title>Genome public.</title>
        <authorList>
            <person name="Liu C."/>
            <person name="Sun Q."/>
        </authorList>
    </citation>
    <scope>NUCLEOTIDE SEQUENCE [LARGE SCALE GENOMIC DNA]</scope>
    <source>
        <strain evidence="3 4">NSJ-13</strain>
    </source>
</reference>
<sequence>MKTLNPNRNDLKKIAATRVPELLYQSEYSFVGLIDLNHHTISRCRLDAKSGEDFLTSTDSYERICELMKRLHISPADYDYFDSHNPLTKVKHALDTQGDYSYTLHHIKNDKELIVRYNFVYFDKEQQLVLSTIQDISYLAYQDFLTGDLNRIGFYHIVSNIIKNDPHTDKFSLLFIDFKEFKALNEILGFEGGDAFLHHFHNELRNCFLHPIAAARLTSDHFVCLIERKYLDYEQLTKLLKQSFTYHDKNILIFAKCGIYHIHDRHVSVNGMCDRAHLACQHIENEYLQPYAIYDLKMKEIYMAQSQIRRNIGQALENNELQVYYQPIFSAATDKIVGAEALIRWIHPEKGMISPDVFIPTLEKNGHISVLDKFVSDMISLFLHRRHDAGKKVVPISMNISRMDFYDPDMLSALVDEFSNDEFLCSHKMLELTESAYISINNLDLHPLRKIQNQNVRILLDDFGSGFSSFSTITDYDFNILKLDMEFVRSIGKNPKIEAVLHTIISMAHELGIKVIAEGAETNEQVNFLKSVNCDFIQGYYYSKPVPQDVFEKMLDEL</sequence>
<dbReference type="Gene3D" id="3.20.20.450">
    <property type="entry name" value="EAL domain"/>
    <property type="match status" value="1"/>
</dbReference>
<evidence type="ECO:0000259" key="2">
    <source>
        <dbReference type="PROSITE" id="PS50887"/>
    </source>
</evidence>
<evidence type="ECO:0000313" key="4">
    <source>
        <dbReference type="Proteomes" id="UP000631576"/>
    </source>
</evidence>
<dbReference type="InterPro" id="IPR043128">
    <property type="entry name" value="Rev_trsase/Diguanyl_cyclase"/>
</dbReference>
<dbReference type="Pfam" id="PF00563">
    <property type="entry name" value="EAL"/>
    <property type="match status" value="1"/>
</dbReference>
<dbReference type="PROSITE" id="PS50887">
    <property type="entry name" value="GGDEF"/>
    <property type="match status" value="1"/>
</dbReference>
<name>A0ABR7G7N6_9FIRM</name>
<organism evidence="3 4">
    <name type="scientific">Ruminococcus hominis</name>
    <dbReference type="NCBI Taxonomy" id="2763065"/>
    <lineage>
        <taxon>Bacteria</taxon>
        <taxon>Bacillati</taxon>
        <taxon>Bacillota</taxon>
        <taxon>Clostridia</taxon>
        <taxon>Eubacteriales</taxon>
        <taxon>Oscillospiraceae</taxon>
        <taxon>Ruminococcus</taxon>
    </lineage>
</organism>
<dbReference type="SUPFAM" id="SSF55073">
    <property type="entry name" value="Nucleotide cyclase"/>
    <property type="match status" value="1"/>
</dbReference>
<keyword evidence="4" id="KW-1185">Reference proteome</keyword>
<dbReference type="SMART" id="SM00052">
    <property type="entry name" value="EAL"/>
    <property type="match status" value="1"/>
</dbReference>
<dbReference type="InterPro" id="IPR001633">
    <property type="entry name" value="EAL_dom"/>
</dbReference>
<dbReference type="Proteomes" id="UP000631576">
    <property type="component" value="Unassembled WGS sequence"/>
</dbReference>
<dbReference type="InterPro" id="IPR029787">
    <property type="entry name" value="Nucleotide_cyclase"/>
</dbReference>
<dbReference type="InterPro" id="IPR000160">
    <property type="entry name" value="GGDEF_dom"/>
</dbReference>
<accession>A0ABR7G7N6</accession>
<dbReference type="Gene3D" id="3.30.70.270">
    <property type="match status" value="1"/>
</dbReference>
<dbReference type="EMBL" id="JACOPE010000001">
    <property type="protein sequence ID" value="MBC5682806.1"/>
    <property type="molecule type" value="Genomic_DNA"/>
</dbReference>
<dbReference type="InterPro" id="IPR035919">
    <property type="entry name" value="EAL_sf"/>
</dbReference>
<dbReference type="Pfam" id="PF00990">
    <property type="entry name" value="GGDEF"/>
    <property type="match status" value="1"/>
</dbReference>
<comment type="caution">
    <text evidence="3">The sequence shown here is derived from an EMBL/GenBank/DDBJ whole genome shotgun (WGS) entry which is preliminary data.</text>
</comment>
<feature type="domain" description="EAL" evidence="1">
    <location>
        <begin position="305"/>
        <end position="558"/>
    </location>
</feature>
<protein>
    <submittedName>
        <fullName evidence="3">EAL domain-containing protein</fullName>
    </submittedName>
</protein>
<dbReference type="PANTHER" id="PTHR33121">
    <property type="entry name" value="CYCLIC DI-GMP PHOSPHODIESTERASE PDEF"/>
    <property type="match status" value="1"/>
</dbReference>
<dbReference type="PROSITE" id="PS50883">
    <property type="entry name" value="EAL"/>
    <property type="match status" value="1"/>
</dbReference>
<dbReference type="RefSeq" id="WP_186864660.1">
    <property type="nucleotide sequence ID" value="NZ_JACOPE010000001.1"/>
</dbReference>
<dbReference type="SMART" id="SM00267">
    <property type="entry name" value="GGDEF"/>
    <property type="match status" value="1"/>
</dbReference>
<proteinExistence type="predicted"/>
<feature type="domain" description="GGDEF" evidence="2">
    <location>
        <begin position="169"/>
        <end position="296"/>
    </location>
</feature>
<dbReference type="PANTHER" id="PTHR33121:SF70">
    <property type="entry name" value="SIGNALING PROTEIN YKOW"/>
    <property type="match status" value="1"/>
</dbReference>
<evidence type="ECO:0000259" key="1">
    <source>
        <dbReference type="PROSITE" id="PS50883"/>
    </source>
</evidence>
<dbReference type="InterPro" id="IPR050706">
    <property type="entry name" value="Cyclic-di-GMP_PDE-like"/>
</dbReference>